<organism evidence="3 4">
    <name type="scientific">Marasmius tenuissimus</name>
    <dbReference type="NCBI Taxonomy" id="585030"/>
    <lineage>
        <taxon>Eukaryota</taxon>
        <taxon>Fungi</taxon>
        <taxon>Dikarya</taxon>
        <taxon>Basidiomycota</taxon>
        <taxon>Agaricomycotina</taxon>
        <taxon>Agaricomycetes</taxon>
        <taxon>Agaricomycetidae</taxon>
        <taxon>Agaricales</taxon>
        <taxon>Marasmiineae</taxon>
        <taxon>Marasmiaceae</taxon>
        <taxon>Marasmius</taxon>
    </lineage>
</organism>
<sequence>MVVQSHFYQLSKIHHPDVSNDPKSKELFNKVSEAYSVLSDDRERRAYDRKLASALHPPRYSPGPSSSAAHNGEWTERRRPGATHAWRGPRASSHPRSKYPSGAQHQTASTSGSGGGGSHYDGSSHHSRFQDSSAYAAHLNSIPDRSAFRRRAEEAHKEREAVEGVSGFRRGLQLMVALAIISMFVGRSTDESRYKQASYSPSMPSSRTSSSSSQNEN</sequence>
<gene>
    <name evidence="3" type="ORF">AAF712_003429</name>
</gene>
<feature type="region of interest" description="Disordered" evidence="1">
    <location>
        <begin position="1"/>
        <end position="25"/>
    </location>
</feature>
<evidence type="ECO:0000313" key="3">
    <source>
        <dbReference type="EMBL" id="KAL0069404.1"/>
    </source>
</evidence>
<name>A0ABR3A7V7_9AGAR</name>
<dbReference type="Gene3D" id="1.10.287.110">
    <property type="entry name" value="DnaJ domain"/>
    <property type="match status" value="1"/>
</dbReference>
<feature type="region of interest" description="Disordered" evidence="1">
    <location>
        <begin position="189"/>
        <end position="217"/>
    </location>
</feature>
<feature type="compositionally biased region" description="Low complexity" evidence="1">
    <location>
        <begin position="198"/>
        <end position="217"/>
    </location>
</feature>
<evidence type="ECO:0000259" key="2">
    <source>
        <dbReference type="PROSITE" id="PS50076"/>
    </source>
</evidence>
<dbReference type="SUPFAM" id="SSF46565">
    <property type="entry name" value="Chaperone J-domain"/>
    <property type="match status" value="1"/>
</dbReference>
<accession>A0ABR3A7V7</accession>
<feature type="domain" description="J" evidence="2">
    <location>
        <begin position="1"/>
        <end position="51"/>
    </location>
</feature>
<dbReference type="PRINTS" id="PR00625">
    <property type="entry name" value="JDOMAIN"/>
</dbReference>
<dbReference type="PANTHER" id="PTHR43908">
    <property type="entry name" value="AT29763P-RELATED"/>
    <property type="match status" value="1"/>
</dbReference>
<feature type="region of interest" description="Disordered" evidence="1">
    <location>
        <begin position="38"/>
        <end position="128"/>
    </location>
</feature>
<dbReference type="InterPro" id="IPR036869">
    <property type="entry name" value="J_dom_sf"/>
</dbReference>
<proteinExistence type="predicted"/>
<dbReference type="InterPro" id="IPR018253">
    <property type="entry name" value="DnaJ_domain_CS"/>
</dbReference>
<comment type="caution">
    <text evidence="3">The sequence shown here is derived from an EMBL/GenBank/DDBJ whole genome shotgun (WGS) entry which is preliminary data.</text>
</comment>
<dbReference type="EMBL" id="JBBXMP010000012">
    <property type="protein sequence ID" value="KAL0069404.1"/>
    <property type="molecule type" value="Genomic_DNA"/>
</dbReference>
<reference evidence="3 4" key="1">
    <citation type="submission" date="2024-05" db="EMBL/GenBank/DDBJ databases">
        <title>A draft genome resource for the thread blight pathogen Marasmius tenuissimus strain MS-2.</title>
        <authorList>
            <person name="Yulfo-Soto G.E."/>
            <person name="Baruah I.K."/>
            <person name="Amoako-Attah I."/>
            <person name="Bukari Y."/>
            <person name="Meinhardt L.W."/>
            <person name="Bailey B.A."/>
            <person name="Cohen S.P."/>
        </authorList>
    </citation>
    <scope>NUCLEOTIDE SEQUENCE [LARGE SCALE GENOMIC DNA]</scope>
    <source>
        <strain evidence="3 4">MS-2</strain>
    </source>
</reference>
<dbReference type="PROSITE" id="PS00636">
    <property type="entry name" value="DNAJ_1"/>
    <property type="match status" value="1"/>
</dbReference>
<dbReference type="InterPro" id="IPR001623">
    <property type="entry name" value="DnaJ_domain"/>
</dbReference>
<dbReference type="PROSITE" id="PS50076">
    <property type="entry name" value="DNAJ_2"/>
    <property type="match status" value="1"/>
</dbReference>
<evidence type="ECO:0000313" key="4">
    <source>
        <dbReference type="Proteomes" id="UP001437256"/>
    </source>
</evidence>
<keyword evidence="4" id="KW-1185">Reference proteome</keyword>
<dbReference type="Proteomes" id="UP001437256">
    <property type="component" value="Unassembled WGS sequence"/>
</dbReference>
<feature type="compositionally biased region" description="Basic and acidic residues" evidence="1">
    <location>
        <begin position="14"/>
        <end position="25"/>
    </location>
</feature>
<dbReference type="InterPro" id="IPR051100">
    <property type="entry name" value="DnaJ_subfamily_B/C"/>
</dbReference>
<dbReference type="Pfam" id="PF00226">
    <property type="entry name" value="DnaJ"/>
    <property type="match status" value="1"/>
</dbReference>
<feature type="compositionally biased region" description="Basic and acidic residues" evidence="1">
    <location>
        <begin position="39"/>
        <end position="51"/>
    </location>
</feature>
<dbReference type="CDD" id="cd06257">
    <property type="entry name" value="DnaJ"/>
    <property type="match status" value="1"/>
</dbReference>
<protein>
    <recommendedName>
        <fullName evidence="2">J domain-containing protein</fullName>
    </recommendedName>
</protein>
<evidence type="ECO:0000256" key="1">
    <source>
        <dbReference type="SAM" id="MobiDB-lite"/>
    </source>
</evidence>